<organism evidence="2 3">
    <name type="scientific">Caulobacter zeae</name>
    <dbReference type="NCBI Taxonomy" id="2055137"/>
    <lineage>
        <taxon>Bacteria</taxon>
        <taxon>Pseudomonadati</taxon>
        <taxon>Pseudomonadota</taxon>
        <taxon>Alphaproteobacteria</taxon>
        <taxon>Caulobacterales</taxon>
        <taxon>Caulobacteraceae</taxon>
        <taxon>Caulobacter</taxon>
    </lineage>
</organism>
<evidence type="ECO:0000313" key="2">
    <source>
        <dbReference type="EMBL" id="PLR28231.1"/>
    </source>
</evidence>
<dbReference type="Pfam" id="PF08722">
    <property type="entry name" value="Tn7_TnsA-like_N"/>
    <property type="match status" value="1"/>
</dbReference>
<keyword evidence="3" id="KW-1185">Reference proteome</keyword>
<feature type="domain" description="TnsA endonuclease N-terminal" evidence="1">
    <location>
        <begin position="47"/>
        <end position="128"/>
    </location>
</feature>
<dbReference type="InterPro" id="IPR014833">
    <property type="entry name" value="TnsA_N"/>
</dbReference>
<accession>A0A2N5DQA3</accession>
<dbReference type="AlphaFoldDB" id="A0A2N5DQA3"/>
<dbReference type="RefSeq" id="WP_101716784.1">
    <property type="nucleotide sequence ID" value="NZ_PJRS01000010.1"/>
</dbReference>
<proteinExistence type="predicted"/>
<evidence type="ECO:0000259" key="1">
    <source>
        <dbReference type="Pfam" id="PF08722"/>
    </source>
</evidence>
<evidence type="ECO:0000313" key="3">
    <source>
        <dbReference type="Proteomes" id="UP000234479"/>
    </source>
</evidence>
<name>A0A2N5DQA3_9CAUL</name>
<comment type="caution">
    <text evidence="2">The sequence shown here is derived from an EMBL/GenBank/DDBJ whole genome shotgun (WGS) entry which is preliminary data.</text>
</comment>
<protein>
    <recommendedName>
        <fullName evidence="1">TnsA endonuclease N-terminal domain-containing protein</fullName>
    </recommendedName>
</protein>
<dbReference type="EMBL" id="PJRS01000010">
    <property type="protein sequence ID" value="PLR28231.1"/>
    <property type="molecule type" value="Genomic_DNA"/>
</dbReference>
<dbReference type="OrthoDB" id="7594731at2"/>
<sequence length="248" mass="28701">MSARTIPPGHRSITGALPSLHSAKPLEYESKLERDFLMLMEIEWWLISIATQPVTIDLDVDGQARRYTPDVLVTWHPDCAYPFRSHQVLFEVKPLDILRRDFAKLAPKYRAARRYFRRLGMDYRVVTERTIRVPRLANALRIAPAARQHASEHLFESICDALLESPYDMTFGRLRDHLERAGFMRSVAVDGIYNLISRGRIHCDLHAELTDTSPLYWWTVKDAEVRTVDETAELKARPPQASLYNRPC</sequence>
<reference evidence="2 3" key="1">
    <citation type="submission" date="2017-12" db="EMBL/GenBank/DDBJ databases">
        <title>The genome sequence of Caulobacter sp. 410.</title>
        <authorList>
            <person name="Gao J."/>
            <person name="Mao X."/>
            <person name="Sun J."/>
        </authorList>
    </citation>
    <scope>NUCLEOTIDE SEQUENCE [LARGE SCALE GENOMIC DNA]</scope>
    <source>
        <strain evidence="2 3">410</strain>
    </source>
</reference>
<gene>
    <name evidence="2" type="ORF">SGCZBJ_04295</name>
</gene>
<dbReference type="Proteomes" id="UP000234479">
    <property type="component" value="Unassembled WGS sequence"/>
</dbReference>